<keyword evidence="1" id="KW-0479">Metal-binding</keyword>
<protein>
    <recommendedName>
        <fullName evidence="4">Leucyl aminopeptidase</fullName>
    </recommendedName>
</protein>
<dbReference type="SUPFAM" id="SSF144052">
    <property type="entry name" value="Thermophilic metalloprotease-like"/>
    <property type="match status" value="1"/>
</dbReference>
<dbReference type="InterPro" id="IPR000787">
    <property type="entry name" value="Peptidase_M29"/>
</dbReference>
<evidence type="ECO:0000256" key="1">
    <source>
        <dbReference type="ARBA" id="ARBA00022723"/>
    </source>
</evidence>
<dbReference type="GO" id="GO:0004177">
    <property type="term" value="F:aminopeptidase activity"/>
    <property type="evidence" value="ECO:0007669"/>
    <property type="project" value="InterPro"/>
</dbReference>
<dbReference type="Proteomes" id="UP000595897">
    <property type="component" value="Chromosome"/>
</dbReference>
<dbReference type="PANTHER" id="PTHR34448:SF1">
    <property type="entry name" value="BLL6088 PROTEIN"/>
    <property type="match status" value="1"/>
</dbReference>
<dbReference type="GO" id="GO:0006508">
    <property type="term" value="P:proteolysis"/>
    <property type="evidence" value="ECO:0007669"/>
    <property type="project" value="InterPro"/>
</dbReference>
<proteinExistence type="predicted"/>
<dbReference type="PANTHER" id="PTHR34448">
    <property type="entry name" value="AMINOPEPTIDASE"/>
    <property type="match status" value="1"/>
</dbReference>
<accession>A0A7R7EJG3</accession>
<evidence type="ECO:0000313" key="2">
    <source>
        <dbReference type="EMBL" id="BCN29834.1"/>
    </source>
</evidence>
<evidence type="ECO:0000313" key="3">
    <source>
        <dbReference type="Proteomes" id="UP000595897"/>
    </source>
</evidence>
<dbReference type="InterPro" id="IPR052170">
    <property type="entry name" value="M29_Exopeptidase"/>
</dbReference>
<dbReference type="AlphaFoldDB" id="A0A7R7EJG3"/>
<dbReference type="EMBL" id="AP024169">
    <property type="protein sequence ID" value="BCN29834.1"/>
    <property type="molecule type" value="Genomic_DNA"/>
</dbReference>
<dbReference type="Pfam" id="PF02073">
    <property type="entry name" value="Peptidase_M29"/>
    <property type="match status" value="1"/>
</dbReference>
<keyword evidence="3" id="KW-1185">Reference proteome</keyword>
<name>A0A7R7EJG3_9FIRM</name>
<dbReference type="GO" id="GO:0046872">
    <property type="term" value="F:metal ion binding"/>
    <property type="evidence" value="ECO:0007669"/>
    <property type="project" value="UniProtKB-KW"/>
</dbReference>
<dbReference type="KEGG" id="ahb:bsdtb5_11290"/>
<sequence>MKEQNMDISKQNVEMKERYDLAIERVELILGEDSVKEPYRDYFTKVASFIMQIRDLVSLIQKNELKDYNLEDLKKLNYELYQDIEGSHYESSYANPAYAKEKLGENYGEVLTFLYTEIRGMIAYAYEKRLFDIVIHLELFIEVYNYFENEGEYTYKDVKSAIYYFVSDYSDMTVEYRTRELLDPSLSFATDIIMNSDLTDVRYLYQFGEYITENEIKIATFLNSLSEDEIDSMASTFTEGYRMGFENAKIDLSKKTTVNIRYCIGFERIVRKEIENFKRMNLNTTIYRAAVNSINKRQHLKIGYFSTSPNKQYDYDHRFDNGLYLDKAFNERKLSSLRVAYEKNKELAKGFAGPAVMEIFGEQTFAPLSKPECIHLDEKQQKLSVAYSNDAAMISSEYINNEETSFTIIAYPIPEIGDQFAEIFAEVVKVNTLDNDKYKKIQQSIIDALDEGDYVSITGANGNHTNINVKLYELQDKEKETIFENCTADVNIPVGEVFTSPVLKGTSGTLHVKKVYLRDLKYIDLDLQFEDGMIKDYTCKNYEDDVENKKYVKENLLHNHDTLPIGEFAIGTNTTAYVMAEKYHISDKLPILIAEKTGPHFAVGDTCYSRSEEVKLYNPDGKEIVAKENECSRLRTEDKSKAYFNCHTDITIPYHELGDIIVHKKNEETITIVKDGRFVLAGTEELNEAFK</sequence>
<evidence type="ECO:0008006" key="4">
    <source>
        <dbReference type="Google" id="ProtNLM"/>
    </source>
</evidence>
<reference evidence="2 3" key="1">
    <citation type="submission" date="2020-11" db="EMBL/GenBank/DDBJ databases">
        <title>Draft genome sequencing of a Lachnospiraceae strain isolated from anoxic soil subjected to BSD treatment.</title>
        <authorList>
            <person name="Uek A."/>
            <person name="Tonouchi A."/>
        </authorList>
    </citation>
    <scope>NUCLEOTIDE SEQUENCE [LARGE SCALE GENOMIC DNA]</scope>
    <source>
        <strain evidence="2 3">TB5</strain>
    </source>
</reference>
<gene>
    <name evidence="2" type="ORF">bsdtb5_11290</name>
</gene>
<dbReference type="RefSeq" id="WP_271715091.1">
    <property type="nucleotide sequence ID" value="NZ_AP024169.1"/>
</dbReference>
<organism evidence="2 3">
    <name type="scientific">Anaeromicropila herbilytica</name>
    <dbReference type="NCBI Taxonomy" id="2785025"/>
    <lineage>
        <taxon>Bacteria</taxon>
        <taxon>Bacillati</taxon>
        <taxon>Bacillota</taxon>
        <taxon>Clostridia</taxon>
        <taxon>Lachnospirales</taxon>
        <taxon>Lachnospiraceae</taxon>
        <taxon>Anaeromicropila</taxon>
    </lineage>
</organism>